<organism evidence="8 9">
    <name type="scientific">Dehalogenimonas formicexedens</name>
    <dbReference type="NCBI Taxonomy" id="1839801"/>
    <lineage>
        <taxon>Bacteria</taxon>
        <taxon>Bacillati</taxon>
        <taxon>Chloroflexota</taxon>
        <taxon>Dehalococcoidia</taxon>
        <taxon>Dehalococcoidales</taxon>
        <taxon>Dehalococcoidaceae</taxon>
        <taxon>Dehalogenimonas</taxon>
    </lineage>
</organism>
<protein>
    <submittedName>
        <fullName evidence="8">Sec-independent protein translocase protein TatA</fullName>
    </submittedName>
</protein>
<name>A0A1P8FAL9_9CHLR</name>
<dbReference type="AlphaFoldDB" id="A0A1P8FAL9"/>
<evidence type="ECO:0000256" key="3">
    <source>
        <dbReference type="ARBA" id="ARBA00022692"/>
    </source>
</evidence>
<dbReference type="GO" id="GO:0015031">
    <property type="term" value="P:protein transport"/>
    <property type="evidence" value="ECO:0007669"/>
    <property type="project" value="UniProtKB-KW"/>
</dbReference>
<comment type="subcellular location">
    <subcellularLocation>
        <location evidence="1">Membrane</location>
        <topology evidence="1">Single-pass membrane protein</topology>
    </subcellularLocation>
</comment>
<evidence type="ECO:0000256" key="5">
    <source>
        <dbReference type="ARBA" id="ARBA00022989"/>
    </source>
</evidence>
<keyword evidence="5" id="KW-1133">Transmembrane helix</keyword>
<dbReference type="InterPro" id="IPR003369">
    <property type="entry name" value="TatA/B/E"/>
</dbReference>
<dbReference type="STRING" id="1839801.Dform_02187"/>
<keyword evidence="9" id="KW-1185">Reference proteome</keyword>
<evidence type="ECO:0000256" key="2">
    <source>
        <dbReference type="ARBA" id="ARBA00022448"/>
    </source>
</evidence>
<accession>A0A1P8FAL9</accession>
<evidence type="ECO:0000313" key="9">
    <source>
        <dbReference type="Proteomes" id="UP000185934"/>
    </source>
</evidence>
<proteinExistence type="predicted"/>
<evidence type="ECO:0000256" key="4">
    <source>
        <dbReference type="ARBA" id="ARBA00022927"/>
    </source>
</evidence>
<dbReference type="Gene3D" id="1.20.5.3310">
    <property type="match status" value="1"/>
</dbReference>
<evidence type="ECO:0000256" key="1">
    <source>
        <dbReference type="ARBA" id="ARBA00004167"/>
    </source>
</evidence>
<dbReference type="OrthoDB" id="165187at2"/>
<evidence type="ECO:0000256" key="7">
    <source>
        <dbReference type="ARBA" id="ARBA00023136"/>
    </source>
</evidence>
<gene>
    <name evidence="8" type="ORF">Dform_02187</name>
</gene>
<keyword evidence="2" id="KW-0813">Transport</keyword>
<dbReference type="RefSeq" id="WP_076004978.1">
    <property type="nucleotide sequence ID" value="NZ_CP018258.1"/>
</dbReference>
<sequence>MKFGPLEIILILAIILVVTGAGFAPSLGKNLGTGIRQLRQAVGGDKNKTKIVTSLHDGAAAKEINRRVFEQKRSSKAG</sequence>
<evidence type="ECO:0000256" key="6">
    <source>
        <dbReference type="ARBA" id="ARBA00023010"/>
    </source>
</evidence>
<dbReference type="GO" id="GO:0016020">
    <property type="term" value="C:membrane"/>
    <property type="evidence" value="ECO:0007669"/>
    <property type="project" value="UniProtKB-ARBA"/>
</dbReference>
<dbReference type="KEGG" id="dfo:Dform_02187"/>
<dbReference type="Pfam" id="PF02416">
    <property type="entry name" value="TatA_B_E"/>
    <property type="match status" value="1"/>
</dbReference>
<dbReference type="EMBL" id="CP018258">
    <property type="protein sequence ID" value="APV45490.1"/>
    <property type="molecule type" value="Genomic_DNA"/>
</dbReference>
<keyword evidence="6" id="KW-0811">Translocation</keyword>
<reference evidence="9" key="1">
    <citation type="submission" date="2016-11" db="EMBL/GenBank/DDBJ databases">
        <title>Dehalogenimonas formicexedens sp. nov., a chlorinated alkane respiring bacterium isolated from contaminated groundwater.</title>
        <authorList>
            <person name="Key T.A."/>
            <person name="Bowman K.S."/>
            <person name="Lee I."/>
            <person name="Chun J."/>
            <person name="Albuquerque L."/>
            <person name="da Costa M.S."/>
            <person name="Rainey F.A."/>
            <person name="Moe W.M."/>
        </authorList>
    </citation>
    <scope>NUCLEOTIDE SEQUENCE [LARGE SCALE GENOMIC DNA]</scope>
    <source>
        <strain evidence="9">NSZ-14</strain>
    </source>
</reference>
<keyword evidence="3" id="KW-0812">Transmembrane</keyword>
<keyword evidence="7" id="KW-0472">Membrane</keyword>
<dbReference type="Proteomes" id="UP000185934">
    <property type="component" value="Chromosome"/>
</dbReference>
<keyword evidence="4" id="KW-0653">Protein transport</keyword>
<evidence type="ECO:0000313" key="8">
    <source>
        <dbReference type="EMBL" id="APV45490.1"/>
    </source>
</evidence>